<evidence type="ECO:0000313" key="2">
    <source>
        <dbReference type="Proteomes" id="UP000029647"/>
    </source>
</evidence>
<dbReference type="AlphaFoldDB" id="A0A090X248"/>
<gene>
    <name evidence="1" type="ORF">JCM19275_2989</name>
</gene>
<reference evidence="1 2" key="1">
    <citation type="journal article" date="2014" name="Genome Announc.">
        <title>Draft Genome Sequences of Marine Flavobacterium Nonlabens Strains NR17, NR24, NR27, NR32, NR33, and Ara13.</title>
        <authorList>
            <person name="Nakanishi M."/>
            <person name="Meirelles P."/>
            <person name="Suzuki R."/>
            <person name="Takatani N."/>
            <person name="Mino S."/>
            <person name="Suda W."/>
            <person name="Oshima K."/>
            <person name="Hattori M."/>
            <person name="Ohkuma M."/>
            <person name="Hosokawa M."/>
            <person name="Miyashita K."/>
            <person name="Thompson F.L."/>
            <person name="Niwa A."/>
            <person name="Sawabe T."/>
            <person name="Sawabe T."/>
        </authorList>
    </citation>
    <scope>NUCLEOTIDE SEQUENCE [LARGE SCALE GENOMIC DNA]</scope>
    <source>
        <strain evidence="2">JCM19275</strain>
    </source>
</reference>
<dbReference type="InterPro" id="IPR009001">
    <property type="entry name" value="Transl_elong_EF1A/Init_IF2_C"/>
</dbReference>
<organism evidence="1 2">
    <name type="scientific">Nonlabens ulvanivorans</name>
    <name type="common">Persicivirga ulvanivorans</name>
    <dbReference type="NCBI Taxonomy" id="906888"/>
    <lineage>
        <taxon>Bacteria</taxon>
        <taxon>Pseudomonadati</taxon>
        <taxon>Bacteroidota</taxon>
        <taxon>Flavobacteriia</taxon>
        <taxon>Flavobacteriales</taxon>
        <taxon>Flavobacteriaceae</taxon>
        <taxon>Nonlabens</taxon>
    </lineage>
</organism>
<dbReference type="OrthoDB" id="292264at2"/>
<accession>A0A090X248</accession>
<comment type="caution">
    <text evidence="1">The sequence shown here is derived from an EMBL/GenBank/DDBJ whole genome shotgun (WGS) entry which is preliminary data.</text>
</comment>
<dbReference type="Gene3D" id="2.40.30.10">
    <property type="entry name" value="Translation factors"/>
    <property type="match status" value="1"/>
</dbReference>
<sequence length="223" mass="25124">MDFEALLTYKPIDQGGRTTKAITGYRPHIEFDHIPGFLTSGAQRFLDQEEVGAGEIVKAEIAIATYYGIVGNLNLDDTFTFSEGKNVIGTGRITNIFNKNLLNVYSQKQVNNLIIRLESAIKFAHINKVLLVQNIKISIDSNKDLIITGFSKSQNFDMISKKSALLEINELKNTYSHWIGIIPSFKNFRNYINPTFVLSYMESKNGFGICMANKDGITWLIEL</sequence>
<protein>
    <submittedName>
        <fullName evidence="1">Uncharacterized protein</fullName>
    </submittedName>
</protein>
<evidence type="ECO:0000313" key="1">
    <source>
        <dbReference type="EMBL" id="GAL74142.1"/>
    </source>
</evidence>
<dbReference type="Proteomes" id="UP000029647">
    <property type="component" value="Unassembled WGS sequence"/>
</dbReference>
<dbReference type="SUPFAM" id="SSF50465">
    <property type="entry name" value="EF-Tu/eEF-1alpha/eIF2-gamma C-terminal domain"/>
    <property type="match status" value="1"/>
</dbReference>
<proteinExistence type="predicted"/>
<name>A0A090X248_NONUL</name>
<dbReference type="EMBL" id="BBNT01000001">
    <property type="protein sequence ID" value="GAL74142.1"/>
    <property type="molecule type" value="Genomic_DNA"/>
</dbReference>